<proteinExistence type="predicted"/>
<comment type="caution">
    <text evidence="2">The sequence shown here is derived from an EMBL/GenBank/DDBJ whole genome shotgun (WGS) entry which is preliminary data.</text>
</comment>
<gene>
    <name evidence="2" type="ORF">A1O1_02345</name>
</gene>
<protein>
    <submittedName>
        <fullName evidence="2">Uncharacterized protein</fullName>
    </submittedName>
</protein>
<dbReference type="STRING" id="1182541.W9YM32"/>
<feature type="region of interest" description="Disordered" evidence="1">
    <location>
        <begin position="177"/>
        <end position="196"/>
    </location>
</feature>
<dbReference type="GeneID" id="19157245"/>
<name>W9YM32_9EURO</name>
<reference evidence="2 3" key="1">
    <citation type="submission" date="2013-03" db="EMBL/GenBank/DDBJ databases">
        <title>The Genome Sequence of Capronia coronata CBS 617.96.</title>
        <authorList>
            <consortium name="The Broad Institute Genomics Platform"/>
            <person name="Cuomo C."/>
            <person name="de Hoog S."/>
            <person name="Gorbushina A."/>
            <person name="Walker B."/>
            <person name="Young S.K."/>
            <person name="Zeng Q."/>
            <person name="Gargeya S."/>
            <person name="Fitzgerald M."/>
            <person name="Haas B."/>
            <person name="Abouelleil A."/>
            <person name="Allen A.W."/>
            <person name="Alvarado L."/>
            <person name="Arachchi H.M."/>
            <person name="Berlin A.M."/>
            <person name="Chapman S.B."/>
            <person name="Gainer-Dewar J."/>
            <person name="Goldberg J."/>
            <person name="Griggs A."/>
            <person name="Gujja S."/>
            <person name="Hansen M."/>
            <person name="Howarth C."/>
            <person name="Imamovic A."/>
            <person name="Ireland A."/>
            <person name="Larimer J."/>
            <person name="McCowan C."/>
            <person name="Murphy C."/>
            <person name="Pearson M."/>
            <person name="Poon T.W."/>
            <person name="Priest M."/>
            <person name="Roberts A."/>
            <person name="Saif S."/>
            <person name="Shea T."/>
            <person name="Sisk P."/>
            <person name="Sykes S."/>
            <person name="Wortman J."/>
            <person name="Nusbaum C."/>
            <person name="Birren B."/>
        </authorList>
    </citation>
    <scope>NUCLEOTIDE SEQUENCE [LARGE SCALE GENOMIC DNA]</scope>
    <source>
        <strain evidence="2 3">CBS 617.96</strain>
    </source>
</reference>
<organism evidence="2 3">
    <name type="scientific">Capronia coronata CBS 617.96</name>
    <dbReference type="NCBI Taxonomy" id="1182541"/>
    <lineage>
        <taxon>Eukaryota</taxon>
        <taxon>Fungi</taxon>
        <taxon>Dikarya</taxon>
        <taxon>Ascomycota</taxon>
        <taxon>Pezizomycotina</taxon>
        <taxon>Eurotiomycetes</taxon>
        <taxon>Chaetothyriomycetidae</taxon>
        <taxon>Chaetothyriales</taxon>
        <taxon>Herpotrichiellaceae</taxon>
        <taxon>Capronia</taxon>
    </lineage>
</organism>
<evidence type="ECO:0000313" key="2">
    <source>
        <dbReference type="EMBL" id="EXJ93952.1"/>
    </source>
</evidence>
<evidence type="ECO:0000256" key="1">
    <source>
        <dbReference type="SAM" id="MobiDB-lite"/>
    </source>
</evidence>
<dbReference type="HOGENOM" id="CLU_909113_0_0_1"/>
<evidence type="ECO:0000313" key="3">
    <source>
        <dbReference type="Proteomes" id="UP000019484"/>
    </source>
</evidence>
<dbReference type="RefSeq" id="XP_007721446.1">
    <property type="nucleotide sequence ID" value="XM_007723256.1"/>
</dbReference>
<dbReference type="OrthoDB" id="4146306at2759"/>
<keyword evidence="3" id="KW-1185">Reference proteome</keyword>
<sequence>MSLEKSGGLPEVKSICRHRRGWQIRLLCCECAVLDTTHADVCWTQSPQHFAASEDELKTSVPTNLNTYTITTFNADDGVSHWRAILRPPSPTTQAEISILATPEELQSETSDNTIDSSLEYQQSSLLDCGALREHYAHLQVLADQVRAAHMTVTEEEACITAALKTLWDENPDLRRRGLKGGTARTAKKMKGPYTPINKMTKEQKHRRLHVEKQDKRVRGGIERVRLLQELLDSSLKLVEYQAGECEMILGREGLTKDYGAEPLSCDVELVNNILGGEMFGLIQEVEVMMETYYEEIYTVSWLEVG</sequence>
<accession>W9YM32</accession>
<dbReference type="EMBL" id="AMWN01000002">
    <property type="protein sequence ID" value="EXJ93952.1"/>
    <property type="molecule type" value="Genomic_DNA"/>
</dbReference>
<dbReference type="AlphaFoldDB" id="W9YM32"/>
<dbReference type="Proteomes" id="UP000019484">
    <property type="component" value="Unassembled WGS sequence"/>
</dbReference>